<evidence type="ECO:0000313" key="5">
    <source>
        <dbReference type="EMBL" id="EGZ11798.1"/>
    </source>
</evidence>
<dbReference type="PANTHER" id="PTHR33657">
    <property type="entry name" value="DOMAIN PROTEIN, PUTATIVE (AFU_ORTHOLOGUE AFUA_5G00600)-RELATED"/>
    <property type="match status" value="1"/>
</dbReference>
<protein>
    <submittedName>
        <fullName evidence="5">Uncharacterized protein</fullName>
    </submittedName>
</protein>
<gene>
    <name evidence="5" type="ORF">PHYSODRAFT_377094</name>
</gene>
<dbReference type="Proteomes" id="UP000002640">
    <property type="component" value="Unassembled WGS sequence"/>
</dbReference>
<dbReference type="KEGG" id="psoj:PHYSODRAFT_377094"/>
<dbReference type="PANTHER" id="PTHR33657:SF8">
    <property type="entry name" value="DOMAIN PROTEIN, PUTATIVE (AFU_ORTHOLOGUE AFUA_5G00600)-RELATED"/>
    <property type="match status" value="1"/>
</dbReference>
<evidence type="ECO:0000256" key="2">
    <source>
        <dbReference type="ARBA" id="ARBA00009520"/>
    </source>
</evidence>
<evidence type="ECO:0000256" key="3">
    <source>
        <dbReference type="ARBA" id="ARBA00022525"/>
    </source>
</evidence>
<name>G4ZX81_PHYSP</name>
<sequence length="78" mass="8332">IAHDKVEPLAQPEPVTVSEKTGVMFKPQIEYKLGCTSFPAVNTAGETSKGLPADGLELCDKAHLGSQVYGRATWFNGV</sequence>
<dbReference type="GeneID" id="20650574"/>
<dbReference type="Pfam" id="PF05630">
    <property type="entry name" value="NPP1"/>
    <property type="match status" value="1"/>
</dbReference>
<dbReference type="EMBL" id="JH159157">
    <property type="protein sequence ID" value="EGZ11798.1"/>
    <property type="molecule type" value="Genomic_DNA"/>
</dbReference>
<keyword evidence="4" id="KW-0843">Virulence</keyword>
<evidence type="ECO:0000313" key="6">
    <source>
        <dbReference type="Proteomes" id="UP000002640"/>
    </source>
</evidence>
<evidence type="ECO:0000256" key="4">
    <source>
        <dbReference type="ARBA" id="ARBA00023026"/>
    </source>
</evidence>
<keyword evidence="6" id="KW-1185">Reference proteome</keyword>
<evidence type="ECO:0000256" key="1">
    <source>
        <dbReference type="ARBA" id="ARBA00004613"/>
    </source>
</evidence>
<feature type="non-terminal residue" evidence="5">
    <location>
        <position position="1"/>
    </location>
</feature>
<comment type="subcellular location">
    <subcellularLocation>
        <location evidence="1">Secreted</location>
    </subcellularLocation>
</comment>
<dbReference type="InParanoid" id="G4ZX81"/>
<dbReference type="SMR" id="G4ZX81"/>
<dbReference type="InterPro" id="IPR008701">
    <property type="entry name" value="NPP1"/>
</dbReference>
<organism evidence="5 6">
    <name type="scientific">Phytophthora sojae (strain P6497)</name>
    <name type="common">Soybean stem and root rot agent</name>
    <name type="synonym">Phytophthora megasperma f. sp. glycines</name>
    <dbReference type="NCBI Taxonomy" id="1094619"/>
    <lineage>
        <taxon>Eukaryota</taxon>
        <taxon>Sar</taxon>
        <taxon>Stramenopiles</taxon>
        <taxon>Oomycota</taxon>
        <taxon>Peronosporomycetes</taxon>
        <taxon>Peronosporales</taxon>
        <taxon>Peronosporaceae</taxon>
        <taxon>Phytophthora</taxon>
    </lineage>
</organism>
<dbReference type="RefSeq" id="XP_009532131.1">
    <property type="nucleotide sequence ID" value="XM_009533836.1"/>
</dbReference>
<dbReference type="GO" id="GO:0005576">
    <property type="term" value="C:extracellular region"/>
    <property type="evidence" value="ECO:0007669"/>
    <property type="project" value="UniProtKB-SubCell"/>
</dbReference>
<comment type="similarity">
    <text evidence="2">Belongs to the Necrosis inducing protein (NPP1) family.</text>
</comment>
<keyword evidence="3" id="KW-0964">Secreted</keyword>
<accession>G4ZX81</accession>
<proteinExistence type="inferred from homology"/>
<reference evidence="5 6" key="1">
    <citation type="journal article" date="2006" name="Science">
        <title>Phytophthora genome sequences uncover evolutionary origins and mechanisms of pathogenesis.</title>
        <authorList>
            <person name="Tyler B.M."/>
            <person name="Tripathy S."/>
            <person name="Zhang X."/>
            <person name="Dehal P."/>
            <person name="Jiang R.H."/>
            <person name="Aerts A."/>
            <person name="Arredondo F.D."/>
            <person name="Baxter L."/>
            <person name="Bensasson D."/>
            <person name="Beynon J.L."/>
            <person name="Chapman J."/>
            <person name="Damasceno C.M."/>
            <person name="Dorrance A.E."/>
            <person name="Dou D."/>
            <person name="Dickerman A.W."/>
            <person name="Dubchak I.L."/>
            <person name="Garbelotto M."/>
            <person name="Gijzen M."/>
            <person name="Gordon S.G."/>
            <person name="Govers F."/>
            <person name="Grunwald N.J."/>
            <person name="Huang W."/>
            <person name="Ivors K.L."/>
            <person name="Jones R.W."/>
            <person name="Kamoun S."/>
            <person name="Krampis K."/>
            <person name="Lamour K.H."/>
            <person name="Lee M.K."/>
            <person name="McDonald W.H."/>
            <person name="Medina M."/>
            <person name="Meijer H.J."/>
            <person name="Nordberg E.K."/>
            <person name="Maclean D.J."/>
            <person name="Ospina-Giraldo M.D."/>
            <person name="Morris P.F."/>
            <person name="Phuntumart V."/>
            <person name="Putnam N.H."/>
            <person name="Rash S."/>
            <person name="Rose J.K."/>
            <person name="Sakihama Y."/>
            <person name="Salamov A.A."/>
            <person name="Savidor A."/>
            <person name="Scheuring C.F."/>
            <person name="Smith B.M."/>
            <person name="Sobral B.W."/>
            <person name="Terry A."/>
            <person name="Torto-Alalibo T.A."/>
            <person name="Win J."/>
            <person name="Xu Z."/>
            <person name="Zhang H."/>
            <person name="Grigoriev I.V."/>
            <person name="Rokhsar D.S."/>
            <person name="Boore J.L."/>
        </authorList>
    </citation>
    <scope>NUCLEOTIDE SEQUENCE [LARGE SCALE GENOMIC DNA]</scope>
    <source>
        <strain evidence="5 6">P6497</strain>
    </source>
</reference>
<dbReference type="AlphaFoldDB" id="G4ZX81"/>
<feature type="non-terminal residue" evidence="5">
    <location>
        <position position="78"/>
    </location>
</feature>